<keyword evidence="7" id="KW-0560">Oxidoreductase</keyword>
<dbReference type="SUPFAM" id="SSF63380">
    <property type="entry name" value="Riboflavin synthase domain-like"/>
    <property type="match status" value="1"/>
</dbReference>
<dbReference type="InterPro" id="IPR036010">
    <property type="entry name" value="2Fe-2S_ferredoxin-like_sf"/>
</dbReference>
<dbReference type="EMBL" id="JADBGI010000016">
    <property type="protein sequence ID" value="MBE3000610.1"/>
    <property type="molecule type" value="Genomic_DNA"/>
</dbReference>
<evidence type="ECO:0000256" key="2">
    <source>
        <dbReference type="ARBA" id="ARBA00022714"/>
    </source>
</evidence>
<dbReference type="InterPro" id="IPR001041">
    <property type="entry name" value="2Fe-2S_ferredoxin-type"/>
</dbReference>
<dbReference type="InterPro" id="IPR050415">
    <property type="entry name" value="MRET"/>
</dbReference>
<dbReference type="InterPro" id="IPR001433">
    <property type="entry name" value="OxRdtase_FAD/NAD-bd"/>
</dbReference>
<proteinExistence type="predicted"/>
<dbReference type="PRINTS" id="PR00371">
    <property type="entry name" value="FPNCR"/>
</dbReference>
<dbReference type="PROSITE" id="PS51384">
    <property type="entry name" value="FAD_FR"/>
    <property type="match status" value="1"/>
</dbReference>
<protein>
    <submittedName>
        <fullName evidence="7">Ring-hydroxylating dioxygenase ferredoxin reductase family protein</fullName>
    </submittedName>
</protein>
<dbReference type="SUPFAM" id="SSF54292">
    <property type="entry name" value="2Fe-2S ferredoxin-like"/>
    <property type="match status" value="1"/>
</dbReference>
<feature type="domain" description="FAD-binding FR-type" evidence="6">
    <location>
        <begin position="103"/>
        <end position="203"/>
    </location>
</feature>
<sequence>MAHQVALAFEDGVTRMISCNPMETVADAAYKARINIPFDCRDGACGTCKAFCESGDYDGGDYIEDALTDDEADEGYCLPCQMTPESDLVVQVASTSAAAKTGAARHTGTLTELRHLSETTVAFTLEVDERDELAFLPGQYVNVEVPGTGSTRSYSFSSGPSAREVSFLVRITEGGLMSEYLRDRAREGDRLDFTGPMGSFFLREQKRPALLLAGGTGLAPMLSILERMKDSPAEHPVHLVYGVSTDEDLVELEALDRHAAELPGFTYSYCVADPDSGAPNKGYVMSLMGPEHLHGGDVDVYLCGPPKMVEAVRGHLDDEGIAPAAFHFEKFNPAAAPSDGEKEGLRSSLGEKVAG</sequence>
<dbReference type="PANTHER" id="PTHR47354:SF5">
    <property type="entry name" value="PROTEIN RFBI"/>
    <property type="match status" value="1"/>
</dbReference>
<reference evidence="7 8" key="1">
    <citation type="submission" date="2020-09" db="EMBL/GenBank/DDBJ databases">
        <title>Diversity and distribution of actinomycetes associated with coral in the coast of Hainan.</title>
        <authorList>
            <person name="Li F."/>
        </authorList>
    </citation>
    <scope>NUCLEOTIDE SEQUENCE [LARGE SCALE GENOMIC DNA]</scope>
    <source>
        <strain evidence="7 8">HNM0947</strain>
    </source>
</reference>
<feature type="domain" description="2Fe-2S ferredoxin-type" evidence="5">
    <location>
        <begin position="3"/>
        <end position="96"/>
    </location>
</feature>
<dbReference type="InterPro" id="IPR006058">
    <property type="entry name" value="2Fe2S_fd_BS"/>
</dbReference>
<dbReference type="SUPFAM" id="SSF52343">
    <property type="entry name" value="Ferredoxin reductase-like, C-terminal NADP-linked domain"/>
    <property type="match status" value="1"/>
</dbReference>
<dbReference type="InterPro" id="IPR017938">
    <property type="entry name" value="Riboflavin_synthase-like_b-brl"/>
</dbReference>
<organism evidence="7 8">
    <name type="scientific">Nocardiopsis coralli</name>
    <dbReference type="NCBI Taxonomy" id="2772213"/>
    <lineage>
        <taxon>Bacteria</taxon>
        <taxon>Bacillati</taxon>
        <taxon>Actinomycetota</taxon>
        <taxon>Actinomycetes</taxon>
        <taxon>Streptosporangiales</taxon>
        <taxon>Nocardiopsidaceae</taxon>
        <taxon>Nocardiopsis</taxon>
    </lineage>
</organism>
<keyword evidence="2" id="KW-0408">Iron</keyword>
<evidence type="ECO:0000259" key="5">
    <source>
        <dbReference type="PROSITE" id="PS51085"/>
    </source>
</evidence>
<dbReference type="PRINTS" id="PR00410">
    <property type="entry name" value="PHEHYDRXLASE"/>
</dbReference>
<dbReference type="PROSITE" id="PS00197">
    <property type="entry name" value="2FE2S_FER_1"/>
    <property type="match status" value="1"/>
</dbReference>
<comment type="cofactor">
    <cofactor evidence="1">
        <name>FAD</name>
        <dbReference type="ChEBI" id="CHEBI:57692"/>
    </cofactor>
</comment>
<dbReference type="Gene3D" id="3.40.50.80">
    <property type="entry name" value="Nucleotide-binding domain of ferredoxin-NADP reductase (FNR) module"/>
    <property type="match status" value="1"/>
</dbReference>
<dbReference type="InterPro" id="IPR012675">
    <property type="entry name" value="Beta-grasp_dom_sf"/>
</dbReference>
<dbReference type="CDD" id="cd06209">
    <property type="entry name" value="BenDO_FAD_NAD"/>
    <property type="match status" value="1"/>
</dbReference>
<gene>
    <name evidence="7" type="ORF">IDM40_18165</name>
</gene>
<keyword evidence="8" id="KW-1185">Reference proteome</keyword>
<dbReference type="PANTHER" id="PTHR47354">
    <property type="entry name" value="NADH OXIDOREDUCTASE HCR"/>
    <property type="match status" value="1"/>
</dbReference>
<name>A0ABR9P9T8_9ACTN</name>
<dbReference type="PROSITE" id="PS51085">
    <property type="entry name" value="2FE2S_FER_2"/>
    <property type="match status" value="1"/>
</dbReference>
<keyword evidence="2" id="KW-0479">Metal-binding</keyword>
<dbReference type="NCBIfam" id="NF040810">
    <property type="entry name" value="BenC"/>
    <property type="match status" value="1"/>
</dbReference>
<evidence type="ECO:0000259" key="6">
    <source>
        <dbReference type="PROSITE" id="PS51384"/>
    </source>
</evidence>
<dbReference type="GO" id="GO:0051213">
    <property type="term" value="F:dioxygenase activity"/>
    <property type="evidence" value="ECO:0007669"/>
    <property type="project" value="UniProtKB-KW"/>
</dbReference>
<evidence type="ECO:0000313" key="8">
    <source>
        <dbReference type="Proteomes" id="UP000806528"/>
    </source>
</evidence>
<dbReference type="Pfam" id="PF00970">
    <property type="entry name" value="FAD_binding_6"/>
    <property type="match status" value="1"/>
</dbReference>
<dbReference type="CDD" id="cd00207">
    <property type="entry name" value="fer2"/>
    <property type="match status" value="1"/>
</dbReference>
<dbReference type="InterPro" id="IPR008333">
    <property type="entry name" value="Cbr1-like_FAD-bd_dom"/>
</dbReference>
<evidence type="ECO:0000313" key="7">
    <source>
        <dbReference type="EMBL" id="MBE3000610.1"/>
    </source>
</evidence>
<evidence type="ECO:0000256" key="3">
    <source>
        <dbReference type="ARBA" id="ARBA00023014"/>
    </source>
</evidence>
<dbReference type="Proteomes" id="UP000806528">
    <property type="component" value="Unassembled WGS sequence"/>
</dbReference>
<dbReference type="InterPro" id="IPR001709">
    <property type="entry name" value="Flavoprot_Pyr_Nucl_cyt_Rdtase"/>
</dbReference>
<dbReference type="Gene3D" id="2.40.30.10">
    <property type="entry name" value="Translation factors"/>
    <property type="match status" value="1"/>
</dbReference>
<dbReference type="Pfam" id="PF00175">
    <property type="entry name" value="NAD_binding_1"/>
    <property type="match status" value="1"/>
</dbReference>
<dbReference type="Pfam" id="PF00111">
    <property type="entry name" value="Fer2"/>
    <property type="match status" value="1"/>
</dbReference>
<dbReference type="InterPro" id="IPR039261">
    <property type="entry name" value="FNR_nucleotide-bd"/>
</dbReference>
<dbReference type="RefSeq" id="WP_193123218.1">
    <property type="nucleotide sequence ID" value="NZ_JADBGI010000016.1"/>
</dbReference>
<comment type="caution">
    <text evidence="7">The sequence shown here is derived from an EMBL/GenBank/DDBJ whole genome shotgun (WGS) entry which is preliminary data.</text>
</comment>
<feature type="region of interest" description="Disordered" evidence="4">
    <location>
        <begin position="332"/>
        <end position="355"/>
    </location>
</feature>
<keyword evidence="3" id="KW-0411">Iron-sulfur</keyword>
<dbReference type="InterPro" id="IPR047683">
    <property type="entry name" value="BenC-like_FAD_NAD-bd"/>
</dbReference>
<dbReference type="Gene3D" id="3.10.20.30">
    <property type="match status" value="1"/>
</dbReference>
<dbReference type="InterPro" id="IPR017927">
    <property type="entry name" value="FAD-bd_FR_type"/>
</dbReference>
<evidence type="ECO:0000256" key="1">
    <source>
        <dbReference type="ARBA" id="ARBA00001974"/>
    </source>
</evidence>
<keyword evidence="7" id="KW-0223">Dioxygenase</keyword>
<keyword evidence="2" id="KW-0001">2Fe-2S</keyword>
<evidence type="ECO:0000256" key="4">
    <source>
        <dbReference type="SAM" id="MobiDB-lite"/>
    </source>
</evidence>
<accession>A0ABR9P9T8</accession>